<dbReference type="AlphaFoldDB" id="A0A0A8ZRT3"/>
<name>A0A0A8ZRT3_ARUDO</name>
<reference evidence="1" key="2">
    <citation type="journal article" date="2015" name="Data Brief">
        <title>Shoot transcriptome of the giant reed, Arundo donax.</title>
        <authorList>
            <person name="Barrero R.A."/>
            <person name="Guerrero F.D."/>
            <person name="Moolhuijzen P."/>
            <person name="Goolsby J.A."/>
            <person name="Tidwell J."/>
            <person name="Bellgard S.E."/>
            <person name="Bellgard M.I."/>
        </authorList>
    </citation>
    <scope>NUCLEOTIDE SEQUENCE</scope>
    <source>
        <tissue evidence="1">Shoot tissue taken approximately 20 cm above the soil surface</tissue>
    </source>
</reference>
<proteinExistence type="predicted"/>
<sequence length="43" mass="4776">MDSLNVSPQASTSSRNNIRDKLSNALFLTCFLAVQSTHLSNFF</sequence>
<reference evidence="1" key="1">
    <citation type="submission" date="2014-09" db="EMBL/GenBank/DDBJ databases">
        <authorList>
            <person name="Magalhaes I.L.F."/>
            <person name="Oliveira U."/>
            <person name="Santos F.R."/>
            <person name="Vidigal T.H.D.A."/>
            <person name="Brescovit A.D."/>
            <person name="Santos A.J."/>
        </authorList>
    </citation>
    <scope>NUCLEOTIDE SEQUENCE</scope>
    <source>
        <tissue evidence="1">Shoot tissue taken approximately 20 cm above the soil surface</tissue>
    </source>
</reference>
<organism evidence="1">
    <name type="scientific">Arundo donax</name>
    <name type="common">Giant reed</name>
    <name type="synonym">Donax arundinaceus</name>
    <dbReference type="NCBI Taxonomy" id="35708"/>
    <lineage>
        <taxon>Eukaryota</taxon>
        <taxon>Viridiplantae</taxon>
        <taxon>Streptophyta</taxon>
        <taxon>Embryophyta</taxon>
        <taxon>Tracheophyta</taxon>
        <taxon>Spermatophyta</taxon>
        <taxon>Magnoliopsida</taxon>
        <taxon>Liliopsida</taxon>
        <taxon>Poales</taxon>
        <taxon>Poaceae</taxon>
        <taxon>PACMAD clade</taxon>
        <taxon>Arundinoideae</taxon>
        <taxon>Arundineae</taxon>
        <taxon>Arundo</taxon>
    </lineage>
</organism>
<dbReference type="EMBL" id="GBRH01256389">
    <property type="protein sequence ID" value="JAD41506.1"/>
    <property type="molecule type" value="Transcribed_RNA"/>
</dbReference>
<protein>
    <submittedName>
        <fullName evidence="1">Uncharacterized protein</fullName>
    </submittedName>
</protein>
<accession>A0A0A8ZRT3</accession>
<evidence type="ECO:0000313" key="1">
    <source>
        <dbReference type="EMBL" id="JAD41506.1"/>
    </source>
</evidence>